<keyword evidence="1" id="KW-0732">Signal</keyword>
<dbReference type="PROSITE" id="PS51257">
    <property type="entry name" value="PROKAR_LIPOPROTEIN"/>
    <property type="match status" value="1"/>
</dbReference>
<reference evidence="2" key="1">
    <citation type="submission" date="2019-11" db="EMBL/GenBank/DDBJ databases">
        <authorList>
            <person name="Feng L."/>
        </authorList>
    </citation>
    <scope>NUCLEOTIDE SEQUENCE</scope>
    <source>
        <strain evidence="2">PclaraLFYP37</strain>
    </source>
</reference>
<gene>
    <name evidence="2" type="ORF">PCLFYP37_00312</name>
</gene>
<name>A0A6N3G043_9BACT</name>
<dbReference type="AlphaFoldDB" id="A0A6N3G043"/>
<organism evidence="2">
    <name type="scientific">Paraprevotella clara</name>
    <dbReference type="NCBI Taxonomy" id="454154"/>
    <lineage>
        <taxon>Bacteria</taxon>
        <taxon>Pseudomonadati</taxon>
        <taxon>Bacteroidota</taxon>
        <taxon>Bacteroidia</taxon>
        <taxon>Bacteroidales</taxon>
        <taxon>Prevotellaceae</taxon>
        <taxon>Paraprevotella</taxon>
    </lineage>
</organism>
<proteinExistence type="predicted"/>
<sequence>MKAKVWKGVWALCVVAVTMASCDFVNKMKENATTTPSDTIIGANAGELDGKIDELLELAKAKKETAEFAEIYTYFNYKPGDPSTSVTIQIVTPEDKNKMAEYSWYDNKDVRNKLDKQDMVISDHDDNVIDTYDGFKDMLFTYDDVAKQVENLPVFCKEALEASGYGEDGYVRSYQIEKGDAFIMVGHKSSNMLSKTYHVAEDGEHIIVKESVRRFCSGIRCRLIFPKVPWQDLDMTADFLFEERRGYERS</sequence>
<evidence type="ECO:0000256" key="1">
    <source>
        <dbReference type="SAM" id="SignalP"/>
    </source>
</evidence>
<dbReference type="RefSeq" id="WP_412442440.1">
    <property type="nucleotide sequence ID" value="NZ_CACRUT010000023.1"/>
</dbReference>
<evidence type="ECO:0000313" key="2">
    <source>
        <dbReference type="EMBL" id="VYU57685.1"/>
    </source>
</evidence>
<protein>
    <recommendedName>
        <fullName evidence="3">Lipoprotein</fullName>
    </recommendedName>
</protein>
<dbReference type="EMBL" id="CACRUT010000023">
    <property type="protein sequence ID" value="VYU57685.1"/>
    <property type="molecule type" value="Genomic_DNA"/>
</dbReference>
<feature type="chain" id="PRO_5026739408" description="Lipoprotein" evidence="1">
    <location>
        <begin position="21"/>
        <end position="250"/>
    </location>
</feature>
<accession>A0A6N3G043</accession>
<evidence type="ECO:0008006" key="3">
    <source>
        <dbReference type="Google" id="ProtNLM"/>
    </source>
</evidence>
<feature type="signal peptide" evidence="1">
    <location>
        <begin position="1"/>
        <end position="20"/>
    </location>
</feature>